<evidence type="ECO:0000313" key="3">
    <source>
        <dbReference type="EMBL" id="RDX00872.1"/>
    </source>
</evidence>
<sequence length="260" mass="28832">MKHGKSIMWGLVALLCMCVVLYALCSIFMQYQEYKAAGDEYDELAELAHKNGDDAAPAASELEADAAAEGGDAPPYESPIDFDALHEINPAIVGWIVIEGTNIDYPIVQGEDNSHYLNFTYTGAANSSGAIFMDYRNAANFTDQNTIIYGHKMNNATMFHDLSEYKSQNFFEAHPAFIIYTPDSEYRCEVFAAYVTSPVSETYVLDFDGAASFVQYMNIAIGRSLIQTGTILYSTDRIVTLSTCDYSYDNARMVVHAVLH</sequence>
<evidence type="ECO:0008006" key="5">
    <source>
        <dbReference type="Google" id="ProtNLM"/>
    </source>
</evidence>
<comment type="caution">
    <text evidence="3">The sequence shown here is derived from an EMBL/GenBank/DDBJ whole genome shotgun (WGS) entry which is preliminary data.</text>
</comment>
<dbReference type="InterPro" id="IPR009835">
    <property type="entry name" value="SrtB"/>
</dbReference>
<evidence type="ECO:0000256" key="1">
    <source>
        <dbReference type="ARBA" id="ARBA00022801"/>
    </source>
</evidence>
<dbReference type="AlphaFoldDB" id="A0A3D8TQE5"/>
<dbReference type="RefSeq" id="WP_115753120.1">
    <property type="nucleotide sequence ID" value="NZ_LARY01000002.1"/>
</dbReference>
<dbReference type="SUPFAM" id="SSF63817">
    <property type="entry name" value="Sortase"/>
    <property type="match status" value="1"/>
</dbReference>
<gene>
    <name evidence="3" type="ORF">UR08_07850</name>
</gene>
<reference evidence="4" key="1">
    <citation type="submission" date="2015-04" db="EMBL/GenBank/DDBJ databases">
        <authorList>
            <person name="Schardt J."/>
            <person name="Mueller-Herbst S."/>
            <person name="Scherer S."/>
            <person name="Huptas C."/>
        </authorList>
    </citation>
    <scope>NUCLEOTIDE SEQUENCE [LARGE SCALE GENOMIC DNA]</scope>
    <source>
        <strain evidence="4">Kiel-L1</strain>
    </source>
</reference>
<evidence type="ECO:0000256" key="2">
    <source>
        <dbReference type="PIRSR" id="PIRSR605754-1"/>
    </source>
</evidence>
<proteinExistence type="predicted"/>
<dbReference type="CDD" id="cd05826">
    <property type="entry name" value="Sortase_B"/>
    <property type="match status" value="1"/>
</dbReference>
<keyword evidence="4" id="KW-1185">Reference proteome</keyword>
<feature type="active site" description="Proton donor/acceptor" evidence="2">
    <location>
        <position position="151"/>
    </location>
</feature>
<protein>
    <recommendedName>
        <fullName evidence="5">Sortase</fullName>
    </recommendedName>
</protein>
<keyword evidence="1" id="KW-0378">Hydrolase</keyword>
<dbReference type="EMBL" id="LARY01000002">
    <property type="protein sequence ID" value="RDX00872.1"/>
    <property type="molecule type" value="Genomic_DNA"/>
</dbReference>
<dbReference type="GO" id="GO:0016787">
    <property type="term" value="F:hydrolase activity"/>
    <property type="evidence" value="ECO:0007669"/>
    <property type="project" value="UniProtKB-KW"/>
</dbReference>
<dbReference type="Proteomes" id="UP000257055">
    <property type="component" value="Unassembled WGS sequence"/>
</dbReference>
<dbReference type="InterPro" id="IPR023365">
    <property type="entry name" value="Sortase_dom-sf"/>
</dbReference>
<organism evidence="3 4">
    <name type="scientific">Listeria kieliensis</name>
    <dbReference type="NCBI Taxonomy" id="1621700"/>
    <lineage>
        <taxon>Bacteria</taxon>
        <taxon>Bacillati</taxon>
        <taxon>Bacillota</taxon>
        <taxon>Bacilli</taxon>
        <taxon>Bacillales</taxon>
        <taxon>Listeriaceae</taxon>
        <taxon>Listeria</taxon>
    </lineage>
</organism>
<accession>A0A3D8TQE5</accession>
<evidence type="ECO:0000313" key="4">
    <source>
        <dbReference type="Proteomes" id="UP000257055"/>
    </source>
</evidence>
<dbReference type="InterPro" id="IPR005754">
    <property type="entry name" value="Sortase"/>
</dbReference>
<dbReference type="Gene3D" id="2.40.260.10">
    <property type="entry name" value="Sortase"/>
    <property type="match status" value="1"/>
</dbReference>
<feature type="active site" description="Acyl-thioester intermediate" evidence="2">
    <location>
        <position position="244"/>
    </location>
</feature>
<dbReference type="Pfam" id="PF04203">
    <property type="entry name" value="Sortase"/>
    <property type="match status" value="1"/>
</dbReference>
<dbReference type="NCBIfam" id="TIGR03064">
    <property type="entry name" value="sortase_srtB"/>
    <property type="match status" value="1"/>
</dbReference>
<name>A0A3D8TQE5_9LIST</name>